<protein>
    <recommendedName>
        <fullName evidence="3">DUF3152 domain-containing protein</fullName>
    </recommendedName>
</protein>
<evidence type="ECO:0000256" key="2">
    <source>
        <dbReference type="SAM" id="SignalP"/>
    </source>
</evidence>
<feature type="domain" description="DUF3152" evidence="3">
    <location>
        <begin position="89"/>
        <end position="254"/>
    </location>
</feature>
<feature type="chain" id="PRO_5038575854" description="DUF3152 domain-containing protein" evidence="2">
    <location>
        <begin position="23"/>
        <end position="265"/>
    </location>
</feature>
<evidence type="ECO:0000313" key="4">
    <source>
        <dbReference type="EMBL" id="ANI93943.1"/>
    </source>
</evidence>
<dbReference type="InterPro" id="IPR024079">
    <property type="entry name" value="MetalloPept_cat_dom_sf"/>
</dbReference>
<dbReference type="PROSITE" id="PS51257">
    <property type="entry name" value="PROKAR_LIPOPROTEIN"/>
    <property type="match status" value="1"/>
</dbReference>
<evidence type="ECO:0000256" key="1">
    <source>
        <dbReference type="SAM" id="MobiDB-lite"/>
    </source>
</evidence>
<keyword evidence="5" id="KW-1185">Reference proteome</keyword>
<organism evidence="4 5">
    <name type="scientific">Dietzia timorensis</name>
    <dbReference type="NCBI Taxonomy" id="499555"/>
    <lineage>
        <taxon>Bacteria</taxon>
        <taxon>Bacillati</taxon>
        <taxon>Actinomycetota</taxon>
        <taxon>Actinomycetes</taxon>
        <taxon>Mycobacteriales</taxon>
        <taxon>Dietziaceae</taxon>
        <taxon>Dietzia</taxon>
    </lineage>
</organism>
<dbReference type="Pfam" id="PF11350">
    <property type="entry name" value="DUF3152"/>
    <property type="match status" value="1"/>
</dbReference>
<reference evidence="4 5" key="1">
    <citation type="submission" date="2016-06" db="EMBL/GenBank/DDBJ databases">
        <title>Complete genome sequence of a saline-alkali tolerant type strain Dietzia timorensis ID05-A0528T.</title>
        <authorList>
            <person name="Wu X."/>
        </authorList>
    </citation>
    <scope>NUCLEOTIDE SEQUENCE [LARGE SCALE GENOMIC DNA]</scope>
    <source>
        <strain evidence="4 5">ID05-A0528</strain>
    </source>
</reference>
<dbReference type="Proteomes" id="UP000186104">
    <property type="component" value="Chromosome"/>
</dbReference>
<evidence type="ECO:0000259" key="3">
    <source>
        <dbReference type="Pfam" id="PF11350"/>
    </source>
</evidence>
<sequence>MISRSAHSAAVARRFLAAGALAAAVAGAAAGCSADGGAEGTGGGMTSKEATAQAAAQSGAEATGEIARPTSSSGASTTSSSETPTPTPTEVPYEGTGEWEYALEASAPQGDGAPFAIAVRVEKGLPVEIDDTADFVMATLRDERGWQDLDGVAFELVSDESQADALVSVASPQTTDQICSGLTTNGYTSCREGNQVALNANRWLGATEDFDDLTVYRQYVINHEVGHALGHAHEYCPAPGSPAPLMQQQTLGLQGCTVNPWPSVA</sequence>
<dbReference type="InterPro" id="IPR022603">
    <property type="entry name" value="DUF3152"/>
</dbReference>
<dbReference type="STRING" id="499555.BJL86_3184"/>
<dbReference type="EMBL" id="CP015961">
    <property type="protein sequence ID" value="ANI93943.1"/>
    <property type="molecule type" value="Genomic_DNA"/>
</dbReference>
<proteinExistence type="predicted"/>
<gene>
    <name evidence="4" type="ORF">BJL86_3184</name>
</gene>
<dbReference type="SUPFAM" id="SSF55486">
    <property type="entry name" value="Metalloproteases ('zincins'), catalytic domain"/>
    <property type="match status" value="1"/>
</dbReference>
<feature type="signal peptide" evidence="2">
    <location>
        <begin position="1"/>
        <end position="22"/>
    </location>
</feature>
<name>A0A173LPT2_9ACTN</name>
<dbReference type="Gene3D" id="3.40.390.10">
    <property type="entry name" value="Collagenase (Catalytic Domain)"/>
    <property type="match status" value="1"/>
</dbReference>
<dbReference type="GO" id="GO:0008237">
    <property type="term" value="F:metallopeptidase activity"/>
    <property type="evidence" value="ECO:0007669"/>
    <property type="project" value="InterPro"/>
</dbReference>
<accession>A0A173LPT2</accession>
<feature type="region of interest" description="Disordered" evidence="1">
    <location>
        <begin position="32"/>
        <end position="94"/>
    </location>
</feature>
<evidence type="ECO:0000313" key="5">
    <source>
        <dbReference type="Proteomes" id="UP000186104"/>
    </source>
</evidence>
<dbReference type="AlphaFoldDB" id="A0A173LPT2"/>
<dbReference type="KEGG" id="dtm:BJL86_3184"/>
<keyword evidence="2" id="KW-0732">Signal</keyword>
<feature type="compositionally biased region" description="Low complexity" evidence="1">
    <location>
        <begin position="49"/>
        <end position="94"/>
    </location>
</feature>
<dbReference type="RefSeq" id="WP_198034333.1">
    <property type="nucleotide sequence ID" value="NZ_CP015961.1"/>
</dbReference>